<keyword evidence="2" id="KW-1185">Reference proteome</keyword>
<proteinExistence type="predicted"/>
<name>A0ACB9R3A4_9MYRT</name>
<dbReference type="EMBL" id="CM042883">
    <property type="protein sequence ID" value="KAI4373576.1"/>
    <property type="molecule type" value="Genomic_DNA"/>
</dbReference>
<organism evidence="1 2">
    <name type="scientific">Melastoma candidum</name>
    <dbReference type="NCBI Taxonomy" id="119954"/>
    <lineage>
        <taxon>Eukaryota</taxon>
        <taxon>Viridiplantae</taxon>
        <taxon>Streptophyta</taxon>
        <taxon>Embryophyta</taxon>
        <taxon>Tracheophyta</taxon>
        <taxon>Spermatophyta</taxon>
        <taxon>Magnoliopsida</taxon>
        <taxon>eudicotyledons</taxon>
        <taxon>Gunneridae</taxon>
        <taxon>Pentapetalae</taxon>
        <taxon>rosids</taxon>
        <taxon>malvids</taxon>
        <taxon>Myrtales</taxon>
        <taxon>Melastomataceae</taxon>
        <taxon>Melastomatoideae</taxon>
        <taxon>Melastomateae</taxon>
        <taxon>Melastoma</taxon>
    </lineage>
</organism>
<gene>
    <name evidence="1" type="ORF">MLD38_011690</name>
</gene>
<sequence length="296" mass="32764">MRDIVSCFSENAVGVSPSSVSCKAYSGNACISSSASLVPSVRNMVISTYRALLSTQRKVLITVTWSRTHSGPGLTIGFGSDPSEVFGVNTNGSRFSRRKKGRQAMESQGSRIEFFWDFSNATYDLGPEPLDGFYVLVVIDSEKALLLGDGPKLVKPPQSRFSLLTRTEHFSGNSVYSTRTRLGDTGPVHDIAIKYVGDRDGGGQGLHVWIDGKVVVRARRLRWNFRGNQTIFLDGLLVDMMWDVYDWFFNPGTGFAVFVFRTRSGLDSRLWLEEKVAGKDDGRGEFSLLIYASKSP</sequence>
<comment type="caution">
    <text evidence="1">The sequence shown here is derived from an EMBL/GenBank/DDBJ whole genome shotgun (WGS) entry which is preliminary data.</text>
</comment>
<evidence type="ECO:0000313" key="2">
    <source>
        <dbReference type="Proteomes" id="UP001057402"/>
    </source>
</evidence>
<dbReference type="Proteomes" id="UP001057402">
    <property type="component" value="Chromosome 4"/>
</dbReference>
<protein>
    <submittedName>
        <fullName evidence="1">Uncharacterized protein</fullName>
    </submittedName>
</protein>
<accession>A0ACB9R3A4</accession>
<evidence type="ECO:0000313" key="1">
    <source>
        <dbReference type="EMBL" id="KAI4373576.1"/>
    </source>
</evidence>
<reference evidence="2" key="1">
    <citation type="journal article" date="2023" name="Front. Plant Sci.">
        <title>Chromosomal-level genome assembly of Melastoma candidum provides insights into trichome evolution.</title>
        <authorList>
            <person name="Zhong Y."/>
            <person name="Wu W."/>
            <person name="Sun C."/>
            <person name="Zou P."/>
            <person name="Liu Y."/>
            <person name="Dai S."/>
            <person name="Zhou R."/>
        </authorList>
    </citation>
    <scope>NUCLEOTIDE SEQUENCE [LARGE SCALE GENOMIC DNA]</scope>
</reference>